<protein>
    <submittedName>
        <fullName evidence="2">Uncharacterized protein</fullName>
    </submittedName>
</protein>
<accession>A0ABV9DWJ1</accession>
<proteinExistence type="predicted"/>
<feature type="region of interest" description="Disordered" evidence="1">
    <location>
        <begin position="1"/>
        <end position="35"/>
    </location>
</feature>
<keyword evidence="3" id="KW-1185">Reference proteome</keyword>
<comment type="caution">
    <text evidence="2">The sequence shown here is derived from an EMBL/GenBank/DDBJ whole genome shotgun (WGS) entry which is preliminary data.</text>
</comment>
<evidence type="ECO:0000313" key="2">
    <source>
        <dbReference type="EMBL" id="MFC4563251.1"/>
    </source>
</evidence>
<evidence type="ECO:0000256" key="1">
    <source>
        <dbReference type="SAM" id="MobiDB-lite"/>
    </source>
</evidence>
<reference evidence="3" key="1">
    <citation type="journal article" date="2019" name="Int. J. Syst. Evol. Microbiol.">
        <title>The Global Catalogue of Microorganisms (GCM) 10K type strain sequencing project: providing services to taxonomists for standard genome sequencing and annotation.</title>
        <authorList>
            <consortium name="The Broad Institute Genomics Platform"/>
            <consortium name="The Broad Institute Genome Sequencing Center for Infectious Disease"/>
            <person name="Wu L."/>
            <person name="Ma J."/>
        </authorList>
    </citation>
    <scope>NUCLEOTIDE SEQUENCE [LARGE SCALE GENOMIC DNA]</scope>
    <source>
        <strain evidence="3">XZYJ18</strain>
    </source>
</reference>
<dbReference type="EMBL" id="JBHSFQ010000014">
    <property type="protein sequence ID" value="MFC4563251.1"/>
    <property type="molecule type" value="Genomic_DNA"/>
</dbReference>
<name>A0ABV9DWJ1_9ACTN</name>
<dbReference type="RefSeq" id="WP_378575226.1">
    <property type="nucleotide sequence ID" value="NZ_JBHSFQ010000014.1"/>
</dbReference>
<gene>
    <name evidence="2" type="ORF">ACFO4E_15405</name>
</gene>
<organism evidence="2 3">
    <name type="scientific">Nocardiopsis mangrovi</name>
    <dbReference type="NCBI Taxonomy" id="1179818"/>
    <lineage>
        <taxon>Bacteria</taxon>
        <taxon>Bacillati</taxon>
        <taxon>Actinomycetota</taxon>
        <taxon>Actinomycetes</taxon>
        <taxon>Streptosporangiales</taxon>
        <taxon>Nocardiopsidaceae</taxon>
        <taxon>Nocardiopsis</taxon>
    </lineage>
</organism>
<evidence type="ECO:0000313" key="3">
    <source>
        <dbReference type="Proteomes" id="UP001595923"/>
    </source>
</evidence>
<sequence>MPSPGPVRSPARRAGARRSGIEQRWTTRPGQRDAVPTDDEKVVCFFRSGKADEERYSSFGFSTEAGLDDPSGLWPASYAVTALTGKAEEEIAALVRRAASRTP</sequence>
<dbReference type="Proteomes" id="UP001595923">
    <property type="component" value="Unassembled WGS sequence"/>
</dbReference>